<dbReference type="Pfam" id="PF21750">
    <property type="entry name" value="DACNH"/>
    <property type="match status" value="1"/>
</dbReference>
<organism evidence="2 3">
    <name type="scientific">Dyadobacter fermentans</name>
    <dbReference type="NCBI Taxonomy" id="94254"/>
    <lineage>
        <taxon>Bacteria</taxon>
        <taxon>Pseudomonadati</taxon>
        <taxon>Bacteroidota</taxon>
        <taxon>Cytophagia</taxon>
        <taxon>Cytophagales</taxon>
        <taxon>Spirosomataceae</taxon>
        <taxon>Dyadobacter</taxon>
    </lineage>
</organism>
<name>A0ABU1R5Y9_9BACT</name>
<comment type="caution">
    <text evidence="2">The sequence shown here is derived from an EMBL/GenBank/DDBJ whole genome shotgun (WGS) entry which is preliminary data.</text>
</comment>
<dbReference type="InterPro" id="IPR003390">
    <property type="entry name" value="DNA_integrity_scan_DisA_N"/>
</dbReference>
<accession>A0ABU1R5Y9</accession>
<dbReference type="SUPFAM" id="SSF143597">
    <property type="entry name" value="YojJ-like"/>
    <property type="match status" value="1"/>
</dbReference>
<proteinExistence type="predicted"/>
<dbReference type="Proteomes" id="UP001264980">
    <property type="component" value="Unassembled WGS sequence"/>
</dbReference>
<dbReference type="InterPro" id="IPR036888">
    <property type="entry name" value="DNA_integrity_DisA_N_sf"/>
</dbReference>
<evidence type="ECO:0000313" key="3">
    <source>
        <dbReference type="Proteomes" id="UP001264980"/>
    </source>
</evidence>
<dbReference type="EMBL" id="JAVDTI010000007">
    <property type="protein sequence ID" value="MDR6808821.1"/>
    <property type="molecule type" value="Genomic_DNA"/>
</dbReference>
<evidence type="ECO:0000313" key="2">
    <source>
        <dbReference type="EMBL" id="MDR6808821.1"/>
    </source>
</evidence>
<protein>
    <recommendedName>
        <fullName evidence="1">DAC domain-containing protein</fullName>
    </recommendedName>
</protein>
<evidence type="ECO:0000259" key="1">
    <source>
        <dbReference type="PROSITE" id="PS51794"/>
    </source>
</evidence>
<dbReference type="RefSeq" id="WP_309991274.1">
    <property type="nucleotide sequence ID" value="NZ_JAVDTI010000007.1"/>
</dbReference>
<dbReference type="InterPro" id="IPR048554">
    <property type="entry name" value="DACNG"/>
</dbReference>
<dbReference type="Gene3D" id="3.40.1700.10">
    <property type="entry name" value="DNA integrity scanning protein, DisA, N-terminal domain"/>
    <property type="match status" value="1"/>
</dbReference>
<keyword evidence="3" id="KW-1185">Reference proteome</keyword>
<gene>
    <name evidence="2" type="ORF">J2W84_005885</name>
</gene>
<dbReference type="PROSITE" id="PS51794">
    <property type="entry name" value="DAC"/>
    <property type="match status" value="1"/>
</dbReference>
<dbReference type="InterPro" id="IPR048555">
    <property type="entry name" value="DACNH"/>
</dbReference>
<dbReference type="Pfam" id="PF21752">
    <property type="entry name" value="DACNG"/>
    <property type="match status" value="1"/>
</dbReference>
<sequence length="601" mass="67530">MLGFDDKDAIWNSQTTYLNNLNYFARDVFGFIDPGLKPEIILIGIDNSVRYDFSLPYYNYPTKKPDPLADKPLFKIAQGKPEVGSQSLDQIFEIAKNLETDSNASEVNSFRSTKAKVTSLRFALLQILSTGNNFSEKMIFISGEKQGNISAEINGYTVFTVLFLEKSAFLTHGLPREFWSQNVKDPDMSFAHATATMVLRECVLALRDPHKGHFGEIIERSSEELLHRAARSFMQSIGRILSKSGGPNLFDSYNLISSLPYEGAEGVGSMVLVAKNSTSLKLALELERPFPLKDFRKVRKFLELSKQGLLVVCDGTHIVGLCRNTKKNESLAANLVIDFTGHFRWKVRLGKQLILSVAYSQPVIERSRIDDSKFRVDLPRIFSGILPQQVDHICALVHEGIGQKHGTMLVISDDAQSEAQRLASQALIVKPVRLTSSMMLPLSAIDGAILMDRHGVCHGIGVILDGPATKQGDSSRGARYNSAIKYFQDKRRGGLMIIIISEDGMVNLIPNLMPQVFHSVISARIEELKTLASDTIPDQKVYNRVMGDLDSYKFYLSRNECKIVNQKSREASKKIKDPLFIDLFKQEFRPYEEMNESYYLD</sequence>
<feature type="domain" description="DAC" evidence="1">
    <location>
        <begin position="366"/>
        <end position="523"/>
    </location>
</feature>
<reference evidence="2 3" key="1">
    <citation type="submission" date="2023-07" db="EMBL/GenBank/DDBJ databases">
        <title>Sorghum-associated microbial communities from plants grown in Nebraska, USA.</title>
        <authorList>
            <person name="Schachtman D."/>
        </authorList>
    </citation>
    <scope>NUCLEOTIDE SEQUENCE [LARGE SCALE GENOMIC DNA]</scope>
    <source>
        <strain evidence="2 3">BE57</strain>
    </source>
</reference>